<protein>
    <recommendedName>
        <fullName evidence="6">Peptidase S54 rhomboid domain-containing protein</fullName>
    </recommendedName>
</protein>
<feature type="domain" description="Peptidase S54 rhomboid" evidence="6">
    <location>
        <begin position="146"/>
        <end position="290"/>
    </location>
</feature>
<evidence type="ECO:0000313" key="7">
    <source>
        <dbReference type="EMBL" id="GGX67533.1"/>
    </source>
</evidence>
<evidence type="ECO:0000256" key="4">
    <source>
        <dbReference type="ARBA" id="ARBA00023136"/>
    </source>
</evidence>
<dbReference type="PANTHER" id="PTHR43066">
    <property type="entry name" value="RHOMBOID-RELATED PROTEIN"/>
    <property type="match status" value="1"/>
</dbReference>
<feature type="transmembrane region" description="Helical" evidence="5">
    <location>
        <begin position="12"/>
        <end position="33"/>
    </location>
</feature>
<reference evidence="7" key="2">
    <citation type="submission" date="2020-09" db="EMBL/GenBank/DDBJ databases">
        <authorList>
            <person name="Sun Q."/>
            <person name="Kim S."/>
        </authorList>
    </citation>
    <scope>NUCLEOTIDE SEQUENCE</scope>
    <source>
        <strain evidence="7">KCTC 22169</strain>
    </source>
</reference>
<dbReference type="Gene3D" id="1.20.1540.10">
    <property type="entry name" value="Rhomboid-like"/>
    <property type="match status" value="1"/>
</dbReference>
<dbReference type="AlphaFoldDB" id="A0A918NHG5"/>
<keyword evidence="2 5" id="KW-0812">Transmembrane</keyword>
<reference evidence="7" key="1">
    <citation type="journal article" date="2014" name="Int. J. Syst. Evol. Microbiol.">
        <title>Complete genome sequence of Corynebacterium casei LMG S-19264T (=DSM 44701T), isolated from a smear-ripened cheese.</title>
        <authorList>
            <consortium name="US DOE Joint Genome Institute (JGI-PGF)"/>
            <person name="Walter F."/>
            <person name="Albersmeier A."/>
            <person name="Kalinowski J."/>
            <person name="Ruckert C."/>
        </authorList>
    </citation>
    <scope>NUCLEOTIDE SEQUENCE</scope>
    <source>
        <strain evidence="7">KCTC 22169</strain>
    </source>
</reference>
<feature type="transmembrane region" description="Helical" evidence="5">
    <location>
        <begin position="160"/>
        <end position="180"/>
    </location>
</feature>
<feature type="transmembrane region" description="Helical" evidence="5">
    <location>
        <begin position="275"/>
        <end position="297"/>
    </location>
</feature>
<comment type="caution">
    <text evidence="7">The sequence shown here is derived from an EMBL/GenBank/DDBJ whole genome shotgun (WGS) entry which is preliminary data.</text>
</comment>
<evidence type="ECO:0000256" key="3">
    <source>
        <dbReference type="ARBA" id="ARBA00022989"/>
    </source>
</evidence>
<dbReference type="SUPFAM" id="SSF144091">
    <property type="entry name" value="Rhomboid-like"/>
    <property type="match status" value="1"/>
</dbReference>
<feature type="transmembrane region" description="Helical" evidence="5">
    <location>
        <begin position="237"/>
        <end position="260"/>
    </location>
</feature>
<gene>
    <name evidence="7" type="ORF">GCM10007392_38950</name>
</gene>
<keyword evidence="8" id="KW-1185">Reference proteome</keyword>
<evidence type="ECO:0000259" key="6">
    <source>
        <dbReference type="Pfam" id="PF01694"/>
    </source>
</evidence>
<evidence type="ECO:0000256" key="1">
    <source>
        <dbReference type="ARBA" id="ARBA00004141"/>
    </source>
</evidence>
<dbReference type="RefSeq" id="WP_189611873.1">
    <property type="nucleotide sequence ID" value="NZ_BMXR01000011.1"/>
</dbReference>
<proteinExistence type="predicted"/>
<dbReference type="GO" id="GO:0004252">
    <property type="term" value="F:serine-type endopeptidase activity"/>
    <property type="evidence" value="ECO:0007669"/>
    <property type="project" value="InterPro"/>
</dbReference>
<name>A0A918NHG5_9GAMM</name>
<dbReference type="EMBL" id="BMXR01000011">
    <property type="protein sequence ID" value="GGX67533.1"/>
    <property type="molecule type" value="Genomic_DNA"/>
</dbReference>
<keyword evidence="3 5" id="KW-1133">Transmembrane helix</keyword>
<dbReference type="InterPro" id="IPR035952">
    <property type="entry name" value="Rhomboid-like_sf"/>
</dbReference>
<sequence length="475" mass="53840">MIILPTEKRFDWQHAPVVLFGIILLNILVFALYQSGDNRKIGEAIQAYAEGEFLELEWPVYRDYLAREGESELRSELESAFENGYYQPVAVRLLFDREFFPYVTREMRSQLPDREFRTWLRERERIQAQVESISSLALGLVPSELQVLDVFTHQFLHGGLMHLVGNLVFLAICGFAVEAAIGHGRFLLFYLLSGAAGGLAHAALNLDSPQPLVGASGAISGVMAMYLAVFRFKRIEFFYWLFFLVGYIRAPALLILPFYIGKELYSYHTNVDSNVAFMAHTGGFLAGAVLIGSAWLLNRSLFNTEYIETDQSVDPRRERLAGIYDAISQCQFKTALTRLNRMIREDGLDFELAALRYNLLKPRGGKSRLQAAWALVRMDRLMPAELDKVAQVCRDNPKLMTAIPAEERIKLGMRLVTGQHVETAESIFLQLQQAGQNSHALGIFARKLSMAFETLSQTVKHTQYARLADQLMEAY</sequence>
<dbReference type="PANTHER" id="PTHR43066:SF11">
    <property type="entry name" value="PEPTIDASE S54 RHOMBOID DOMAIN-CONTAINING PROTEIN"/>
    <property type="match status" value="1"/>
</dbReference>
<organism evidence="7 8">
    <name type="scientific">Saccharospirillum salsuginis</name>
    <dbReference type="NCBI Taxonomy" id="418750"/>
    <lineage>
        <taxon>Bacteria</taxon>
        <taxon>Pseudomonadati</taxon>
        <taxon>Pseudomonadota</taxon>
        <taxon>Gammaproteobacteria</taxon>
        <taxon>Oceanospirillales</taxon>
        <taxon>Saccharospirillaceae</taxon>
        <taxon>Saccharospirillum</taxon>
    </lineage>
</organism>
<dbReference type="Pfam" id="PF01694">
    <property type="entry name" value="Rhomboid"/>
    <property type="match status" value="1"/>
</dbReference>
<evidence type="ECO:0000256" key="5">
    <source>
        <dbReference type="SAM" id="Phobius"/>
    </source>
</evidence>
<dbReference type="GO" id="GO:0016020">
    <property type="term" value="C:membrane"/>
    <property type="evidence" value="ECO:0007669"/>
    <property type="project" value="UniProtKB-SubCell"/>
</dbReference>
<feature type="transmembrane region" description="Helical" evidence="5">
    <location>
        <begin position="212"/>
        <end position="230"/>
    </location>
</feature>
<dbReference type="InterPro" id="IPR022764">
    <property type="entry name" value="Peptidase_S54_rhomboid_dom"/>
</dbReference>
<accession>A0A918NHG5</accession>
<keyword evidence="4 5" id="KW-0472">Membrane</keyword>
<comment type="subcellular location">
    <subcellularLocation>
        <location evidence="1">Membrane</location>
        <topology evidence="1">Multi-pass membrane protein</topology>
    </subcellularLocation>
</comment>
<evidence type="ECO:0000256" key="2">
    <source>
        <dbReference type="ARBA" id="ARBA00022692"/>
    </source>
</evidence>
<evidence type="ECO:0000313" key="8">
    <source>
        <dbReference type="Proteomes" id="UP000626148"/>
    </source>
</evidence>
<dbReference type="Proteomes" id="UP000626148">
    <property type="component" value="Unassembled WGS sequence"/>
</dbReference>